<dbReference type="Proteomes" id="UP000050790">
    <property type="component" value="Unassembled WGS sequence"/>
</dbReference>
<dbReference type="WBParaSite" id="SMRG1_92460.1">
    <property type="protein sequence ID" value="SMRG1_92460.1"/>
    <property type="gene ID" value="SMRG1_92460"/>
</dbReference>
<dbReference type="Pfam" id="PF01388">
    <property type="entry name" value="ARID"/>
    <property type="match status" value="1"/>
</dbReference>
<protein>
    <recommendedName>
        <fullName evidence="5">ARID domain-containing protein</fullName>
    </recommendedName>
</protein>
<dbReference type="InterPro" id="IPR013087">
    <property type="entry name" value="Znf_C2H2_type"/>
</dbReference>
<dbReference type="InterPro" id="IPR052406">
    <property type="entry name" value="Chromatin_Remodeling_Comp"/>
</dbReference>
<dbReference type="SMART" id="SM00501">
    <property type="entry name" value="BRIGHT"/>
    <property type="match status" value="1"/>
</dbReference>
<proteinExistence type="predicted"/>
<feature type="compositionally biased region" description="Polar residues" evidence="4">
    <location>
        <begin position="1002"/>
        <end position="1015"/>
    </location>
</feature>
<dbReference type="SUPFAM" id="SSF46774">
    <property type="entry name" value="ARID-like"/>
    <property type="match status" value="1"/>
</dbReference>
<dbReference type="PANTHER" id="PTHR22970:SF14">
    <property type="entry name" value="AT-RICH INTERACTIVE DOMAIN-CONTAINING PROTEIN 2"/>
    <property type="match status" value="1"/>
</dbReference>
<dbReference type="GO" id="GO:0003677">
    <property type="term" value="F:DNA binding"/>
    <property type="evidence" value="ECO:0007669"/>
    <property type="project" value="InterPro"/>
</dbReference>
<evidence type="ECO:0000256" key="4">
    <source>
        <dbReference type="SAM" id="MobiDB-lite"/>
    </source>
</evidence>
<dbReference type="CDD" id="cd16100">
    <property type="entry name" value="ARID"/>
    <property type="match status" value="1"/>
</dbReference>
<dbReference type="WBParaSite" id="SMRG1_92460.3">
    <property type="protein sequence ID" value="SMRG1_92460.3"/>
    <property type="gene ID" value="SMRG1_92460"/>
</dbReference>
<feature type="domain" description="ARID" evidence="5">
    <location>
        <begin position="18"/>
        <end position="111"/>
    </location>
</feature>
<feature type="compositionally biased region" description="Low complexity" evidence="4">
    <location>
        <begin position="1155"/>
        <end position="1174"/>
    </location>
</feature>
<sequence length="1543" mass="172069">MNKYKRSSSCPTLTSQTNRTLRREVSNNRRLLKRIQRQYHRRLPRLLGKPIKLSDLFVAVVSRGGYKRVCDHRCWLEVARELKLPSECANASVGLRRIYYQFLSHFEFKEYPSLSEQFLVQTLVEPDVTPEDVTLPLSSVERNLGIGTSCNHAHMTSVQSAVDLLDQSHRSRLFPLFQDYNYSNKEILRTGQDNDIFDTNPNADEFPDVFEPSQLRLVESALCSGLPNEIEVALNSLLVLSITPSSGSSTSVRLAHCTNLLSLLVASVGIYGEDFGSYISCDETWGRQNQLNFLKFWYSVVREPSGRIFLRPDVFINTEYTIDEIGTNEEKVMHELFTPYSNQYFGTHWPMEGFEGSRVLLIATILVNLVTPPPVAYASVVEDDDDELDFGPIIPCSLFPNGLPLVTWRENARVIAGSPNALRFIFLCAYAHHSGLRSLGLQLLSSIRYPLDPPSLSLPLDCPEYWTPLIDNGCRLGQLTLAFLTRCILESNDRCDLIAGLMFLANLTKVREKMNLSSLLVGLPQTVWPRLAQLLCLPDLAVVCATLEALRCLTNLDATMCLTCWESCCLNVNSFDQENIPFILLQPLLALLTLEGQAMGSQSLHRIRLLPRTPQAQNVQPQLPHGTGLRIPALNRLSPNVNELNRSRDAPGYTNGQVFKSYLRPKLPVVHTVPSDSFDNNNNIHNSSTSSFRNLKFESSTHLKQSSISSTSTCISHPVYRPQSGSTACSGLINLLSSAPPASSSPNINMPVINSTSPNSPKVVTPSLSELTDRLQMPPPSLPPPSAMRRSIKRTHSRTSLISSPTQAADAVKVNISSPCRTNHSPGNMTVTDRISPTSLLPSNSCNLRSQPQGDSVPLGVSINSKEIQQTEKHEVCSEHFSDESLNQVNNSRNLLPHLKPIVNYDTCNKKTSNNNKDELDDSEIKPIVNGEKTIDPIMDGELKSQVNTFHTNGLRTGILQEAVLAIQDRKLKQTSEQCKSTIKCVNGVLETKRELILSTKDNSNMDTNSNNGKSTPFDVCENSNKKSNKTSLSNGYLTDKIHENEKDNSSLCENNPLYIASSGNGNVNNDDVNNNKKTDELEKNSKFRFRGLHSSHRFLKRRRKWGSKNRLFTPKRRRDLTSKHIDSSPTLHVPLTFNPVPGSVLDPTWKHPTDPVSVESPPDTSTSSSSSSTKAIVEPPTSNDNKNSPISKDVMDKSSKHDCDVSVTSESSERNSECGNTLYNTSLTCSEDPSKTVNIEKPVLYLCEWECCTATFELKHQVAFHVYSTHLPSKESWKVDGSHHKCSVQLVRRCCRWRGCQSASLARAPYALMTHVLDMHCSPRELEARRSNHAKSKTEYRTRNEHFSDVNSSIGDTHPEYPLVGDRTGWGIIRSVEAKNMQTELLAAQHHFLLTNPNCHSNISINPLVHSGMNNPPREGPVTKHLRVTSALILKNLAVHVDQARRWLLKESQLLSEIAFGCTPSETGLKTNNASHIIAQCLSICTLKQNSTNCVLSHPLERPINIPLLSTDAYSSLKIQPNESTMYHLKESTVDLDSDTCN</sequence>
<evidence type="ECO:0000256" key="2">
    <source>
        <dbReference type="ARBA" id="ARBA00023163"/>
    </source>
</evidence>
<dbReference type="WBParaSite" id="SMRG1_92460.2">
    <property type="protein sequence ID" value="SMRG1_92460.2"/>
    <property type="gene ID" value="SMRG1_92460"/>
</dbReference>
<evidence type="ECO:0000256" key="3">
    <source>
        <dbReference type="ARBA" id="ARBA00023242"/>
    </source>
</evidence>
<organism evidence="6 8">
    <name type="scientific">Schistosoma margrebowiei</name>
    <dbReference type="NCBI Taxonomy" id="48269"/>
    <lineage>
        <taxon>Eukaryota</taxon>
        <taxon>Metazoa</taxon>
        <taxon>Spiralia</taxon>
        <taxon>Lophotrochozoa</taxon>
        <taxon>Platyhelminthes</taxon>
        <taxon>Trematoda</taxon>
        <taxon>Digenea</taxon>
        <taxon>Strigeidida</taxon>
        <taxon>Schistosomatoidea</taxon>
        <taxon>Schistosomatidae</taxon>
        <taxon>Schistosoma</taxon>
    </lineage>
</organism>
<name>A0AA85AM89_9TREM</name>
<feature type="compositionally biased region" description="Basic and acidic residues" evidence="4">
    <location>
        <begin position="1194"/>
        <end position="1205"/>
    </location>
</feature>
<feature type="compositionally biased region" description="Basic residues" evidence="4">
    <location>
        <begin position="1110"/>
        <end position="1119"/>
    </location>
</feature>
<evidence type="ECO:0000313" key="8">
    <source>
        <dbReference type="WBParaSite" id="SMRG1_92460.2"/>
    </source>
</evidence>
<dbReference type="PROSITE" id="PS51011">
    <property type="entry name" value="ARID"/>
    <property type="match status" value="1"/>
</dbReference>
<feature type="compositionally biased region" description="Polar residues" evidence="4">
    <location>
        <begin position="1181"/>
        <end position="1191"/>
    </location>
</feature>
<evidence type="ECO:0000313" key="6">
    <source>
        <dbReference type="Proteomes" id="UP000050790"/>
    </source>
</evidence>
<keyword evidence="3" id="KW-0539">Nucleus</keyword>
<dbReference type="InterPro" id="IPR036431">
    <property type="entry name" value="ARID_dom_sf"/>
</dbReference>
<feature type="region of interest" description="Disordered" evidence="4">
    <location>
        <begin position="1110"/>
        <end position="1219"/>
    </location>
</feature>
<dbReference type="WBParaSite" id="SMRG1_92460.4">
    <property type="protein sequence ID" value="SMRG1_92460.4"/>
    <property type="gene ID" value="SMRG1_92460"/>
</dbReference>
<keyword evidence="1" id="KW-0805">Transcription regulation</keyword>
<dbReference type="PANTHER" id="PTHR22970">
    <property type="entry name" value="AT-RICH INTERACTIVE DOMAIN-CONTAINING PROTEIN 2"/>
    <property type="match status" value="1"/>
</dbReference>
<feature type="region of interest" description="Disordered" evidence="4">
    <location>
        <begin position="1002"/>
        <end position="1080"/>
    </location>
</feature>
<dbReference type="SMART" id="SM01014">
    <property type="entry name" value="ARID"/>
    <property type="match status" value="1"/>
</dbReference>
<reference evidence="7 8" key="1">
    <citation type="submission" date="2023-11" db="UniProtKB">
        <authorList>
            <consortium name="WormBaseParasite"/>
        </authorList>
    </citation>
    <scope>IDENTIFICATION</scope>
</reference>
<dbReference type="PROSITE" id="PS00028">
    <property type="entry name" value="ZINC_FINGER_C2H2_1"/>
    <property type="match status" value="1"/>
</dbReference>
<evidence type="ECO:0000313" key="7">
    <source>
        <dbReference type="WBParaSite" id="SMRG1_92460.1"/>
    </source>
</evidence>
<keyword evidence="2" id="KW-0804">Transcription</keyword>
<dbReference type="Gene3D" id="1.10.150.60">
    <property type="entry name" value="ARID DNA-binding domain"/>
    <property type="match status" value="1"/>
</dbReference>
<dbReference type="GO" id="GO:0016586">
    <property type="term" value="C:RSC-type complex"/>
    <property type="evidence" value="ECO:0007669"/>
    <property type="project" value="TreeGrafter"/>
</dbReference>
<evidence type="ECO:0000256" key="1">
    <source>
        <dbReference type="ARBA" id="ARBA00023015"/>
    </source>
</evidence>
<dbReference type="InterPro" id="IPR001606">
    <property type="entry name" value="ARID_dom"/>
</dbReference>
<accession>A0AA85AM89</accession>
<feature type="compositionally biased region" description="Low complexity" evidence="4">
    <location>
        <begin position="1064"/>
        <end position="1073"/>
    </location>
</feature>
<feature type="compositionally biased region" description="Basic and acidic residues" evidence="4">
    <location>
        <begin position="1040"/>
        <end position="1049"/>
    </location>
</feature>
<evidence type="ECO:0000259" key="5">
    <source>
        <dbReference type="PROSITE" id="PS51011"/>
    </source>
</evidence>